<reference evidence="2" key="1">
    <citation type="submission" date="2021-12" db="EMBL/GenBank/DDBJ databases">
        <authorList>
            <person name="King R."/>
        </authorList>
    </citation>
    <scope>NUCLEOTIDE SEQUENCE</scope>
</reference>
<dbReference type="OrthoDB" id="8806090at2759"/>
<organism evidence="2 3">
    <name type="scientific">Brassicogethes aeneus</name>
    <name type="common">Rape pollen beetle</name>
    <name type="synonym">Meligethes aeneus</name>
    <dbReference type="NCBI Taxonomy" id="1431903"/>
    <lineage>
        <taxon>Eukaryota</taxon>
        <taxon>Metazoa</taxon>
        <taxon>Ecdysozoa</taxon>
        <taxon>Arthropoda</taxon>
        <taxon>Hexapoda</taxon>
        <taxon>Insecta</taxon>
        <taxon>Pterygota</taxon>
        <taxon>Neoptera</taxon>
        <taxon>Endopterygota</taxon>
        <taxon>Coleoptera</taxon>
        <taxon>Polyphaga</taxon>
        <taxon>Cucujiformia</taxon>
        <taxon>Nitidulidae</taxon>
        <taxon>Meligethinae</taxon>
        <taxon>Brassicogethes</taxon>
    </lineage>
</organism>
<sequence>MPCGKLYYAYKNTVAKLRKGNLFPREKKRKLEESKKTLCSHQPSKLTSTRAPSDEKIWLKYHSEPWLIVEEKWNATVNERKAEFKSCDQTNITLLLAEWPAYMKENGQRLIDIDFDSQFTGRINKLHEKWGDFVVKIIPYFKKNIKDKQSLELLKGLQNQDLNIASEKIDVNGSTLVLERNGTPINEDEVLIFLKNDILMLLAKNEQWGPSEQSLGSASTLTVSSVNEITDTSINDMSDGSTLNNSILAEISDNTFMNINAPVIVDANLEYTWAHLDVSWSKIPSNHLSLLESGKKWQNCKPEITEICHTIVHEMRAIKTRIPVAAFKQMANKIVTKYPATFRETDIDGVVIGDGTYFLIRKLIDRNNYLNRPHKRGWENSPTPPKYRKKKMNSVAGCSNWEESASPSEDQSLQEKLKNIKESDEKYYDLLEDTYSDQRIFLNNVESPPTVQDIKKNWPVLLTNSGVKWHFQKVTGVDLNTLKFSMEEKAEKIIKYGIKKKLCDSQYDENKDTEECLKFYGKYFKEDLSKSILVRQDEKRNPGDLPQLIPAPCILETYKEGVISYKVFLEREEIFEDTSFIESFLFCFGLYFVMNLMFPKEAAATLEMIQRFHLKIHPDSGTKSKSASKGKVLTLMKNLTSEFT</sequence>
<feature type="region of interest" description="Disordered" evidence="1">
    <location>
        <begin position="373"/>
        <end position="392"/>
    </location>
</feature>
<dbReference type="Proteomes" id="UP001154078">
    <property type="component" value="Chromosome 6"/>
</dbReference>
<name>A0A9P0BB12_BRAAE</name>
<proteinExistence type="predicted"/>
<dbReference type="Gene3D" id="3.10.20.10">
    <property type="match status" value="1"/>
</dbReference>
<accession>A0A9P0BB12</accession>
<protein>
    <submittedName>
        <fullName evidence="2">Uncharacterized protein</fullName>
    </submittedName>
</protein>
<dbReference type="PANTHER" id="PTHR31025">
    <property type="entry name" value="SI:CH211-196P9.1-RELATED"/>
    <property type="match status" value="1"/>
</dbReference>
<evidence type="ECO:0000313" key="2">
    <source>
        <dbReference type="EMBL" id="CAH0559188.1"/>
    </source>
</evidence>
<dbReference type="PANTHER" id="PTHR31025:SF22">
    <property type="entry name" value="IP13529P"/>
    <property type="match status" value="1"/>
</dbReference>
<dbReference type="EMBL" id="OV121137">
    <property type="protein sequence ID" value="CAH0559188.1"/>
    <property type="molecule type" value="Genomic_DNA"/>
</dbReference>
<dbReference type="AlphaFoldDB" id="A0A9P0BB12"/>
<gene>
    <name evidence="2" type="ORF">MELIAE_LOCUS9328</name>
</gene>
<evidence type="ECO:0000256" key="1">
    <source>
        <dbReference type="SAM" id="MobiDB-lite"/>
    </source>
</evidence>
<keyword evidence="3" id="KW-1185">Reference proteome</keyword>
<evidence type="ECO:0000313" key="3">
    <source>
        <dbReference type="Proteomes" id="UP001154078"/>
    </source>
</evidence>